<accession>A0A8R7VIP9</accession>
<keyword evidence="3" id="KW-1185">Reference proteome</keyword>
<reference evidence="3" key="1">
    <citation type="journal article" date="2013" name="Nature">
        <title>Draft genome of the wheat A-genome progenitor Triticum urartu.</title>
        <authorList>
            <person name="Ling H.Q."/>
            <person name="Zhao S."/>
            <person name="Liu D."/>
            <person name="Wang J."/>
            <person name="Sun H."/>
            <person name="Zhang C."/>
            <person name="Fan H."/>
            <person name="Li D."/>
            <person name="Dong L."/>
            <person name="Tao Y."/>
            <person name="Gao C."/>
            <person name="Wu H."/>
            <person name="Li Y."/>
            <person name="Cui Y."/>
            <person name="Guo X."/>
            <person name="Zheng S."/>
            <person name="Wang B."/>
            <person name="Yu K."/>
            <person name="Liang Q."/>
            <person name="Yang W."/>
            <person name="Lou X."/>
            <person name="Chen J."/>
            <person name="Feng M."/>
            <person name="Jian J."/>
            <person name="Zhang X."/>
            <person name="Luo G."/>
            <person name="Jiang Y."/>
            <person name="Liu J."/>
            <person name="Wang Z."/>
            <person name="Sha Y."/>
            <person name="Zhang B."/>
            <person name="Wu H."/>
            <person name="Tang D."/>
            <person name="Shen Q."/>
            <person name="Xue P."/>
            <person name="Zou S."/>
            <person name="Wang X."/>
            <person name="Liu X."/>
            <person name="Wang F."/>
            <person name="Yang Y."/>
            <person name="An X."/>
            <person name="Dong Z."/>
            <person name="Zhang K."/>
            <person name="Zhang X."/>
            <person name="Luo M.C."/>
            <person name="Dvorak J."/>
            <person name="Tong Y."/>
            <person name="Wang J."/>
            <person name="Yang H."/>
            <person name="Li Z."/>
            <person name="Wang D."/>
            <person name="Zhang A."/>
            <person name="Wang J."/>
        </authorList>
    </citation>
    <scope>NUCLEOTIDE SEQUENCE</scope>
    <source>
        <strain evidence="3">cv. G1812</strain>
    </source>
</reference>
<dbReference type="Gramene" id="TuG1812S0002865200.01.T01">
    <property type="protein sequence ID" value="TuG1812S0002865200.01.T01"/>
    <property type="gene ID" value="TuG1812S0002865200.01"/>
</dbReference>
<evidence type="ECO:0000256" key="1">
    <source>
        <dbReference type="SAM" id="MobiDB-lite"/>
    </source>
</evidence>
<proteinExistence type="predicted"/>
<dbReference type="EnsemblPlants" id="TuG1812S0002865200.01.T01">
    <property type="protein sequence ID" value="TuG1812S0002865200.01.T01"/>
    <property type="gene ID" value="TuG1812S0002865200.01"/>
</dbReference>
<dbReference type="Proteomes" id="UP000015106">
    <property type="component" value="Unassembled WGS sequence"/>
</dbReference>
<dbReference type="AlphaFoldDB" id="A0A8R7VIP9"/>
<reference evidence="2" key="2">
    <citation type="submission" date="2022-06" db="UniProtKB">
        <authorList>
            <consortium name="EnsemblPlants"/>
        </authorList>
    </citation>
    <scope>IDENTIFICATION</scope>
</reference>
<sequence length="118" mass="12753">MGADCAVHVLHDPDPTPPARSSRLPSPRSSASSRSRRPPASSSSASRVLPPGEVAHRSAKGFVSEDEFLSIPEFSTNRSPRTCTQSIDIGSFTIHVEPEYLYEAKHLPHLLGKSSGYL</sequence>
<protein>
    <submittedName>
        <fullName evidence="2">Uncharacterized protein</fullName>
    </submittedName>
</protein>
<organism evidence="2 3">
    <name type="scientific">Triticum urartu</name>
    <name type="common">Red wild einkorn</name>
    <name type="synonym">Crithodium urartu</name>
    <dbReference type="NCBI Taxonomy" id="4572"/>
    <lineage>
        <taxon>Eukaryota</taxon>
        <taxon>Viridiplantae</taxon>
        <taxon>Streptophyta</taxon>
        <taxon>Embryophyta</taxon>
        <taxon>Tracheophyta</taxon>
        <taxon>Spermatophyta</taxon>
        <taxon>Magnoliopsida</taxon>
        <taxon>Liliopsida</taxon>
        <taxon>Poales</taxon>
        <taxon>Poaceae</taxon>
        <taxon>BOP clade</taxon>
        <taxon>Pooideae</taxon>
        <taxon>Triticodae</taxon>
        <taxon>Triticeae</taxon>
        <taxon>Triticinae</taxon>
        <taxon>Triticum</taxon>
    </lineage>
</organism>
<evidence type="ECO:0000313" key="3">
    <source>
        <dbReference type="Proteomes" id="UP000015106"/>
    </source>
</evidence>
<feature type="region of interest" description="Disordered" evidence="1">
    <location>
        <begin position="1"/>
        <end position="59"/>
    </location>
</feature>
<evidence type="ECO:0000313" key="2">
    <source>
        <dbReference type="EnsemblPlants" id="TuG1812S0002865200.01.T01"/>
    </source>
</evidence>
<name>A0A8R7VIP9_TRIUA</name>
<feature type="compositionally biased region" description="Low complexity" evidence="1">
    <location>
        <begin position="19"/>
        <end position="47"/>
    </location>
</feature>